<comment type="caution">
    <text evidence="7">The sequence shown here is derived from an EMBL/GenBank/DDBJ whole genome shotgun (WGS) entry which is preliminary data.</text>
</comment>
<evidence type="ECO:0000313" key="7">
    <source>
        <dbReference type="EMBL" id="KAK0618573.1"/>
    </source>
</evidence>
<keyword evidence="4" id="KW-0560">Oxidoreductase</keyword>
<organism evidence="7 8">
    <name type="scientific">Bombardia bombarda</name>
    <dbReference type="NCBI Taxonomy" id="252184"/>
    <lineage>
        <taxon>Eukaryota</taxon>
        <taxon>Fungi</taxon>
        <taxon>Dikarya</taxon>
        <taxon>Ascomycota</taxon>
        <taxon>Pezizomycotina</taxon>
        <taxon>Sordariomycetes</taxon>
        <taxon>Sordariomycetidae</taxon>
        <taxon>Sordariales</taxon>
        <taxon>Lasiosphaeriaceae</taxon>
        <taxon>Bombardia</taxon>
    </lineage>
</organism>
<dbReference type="GO" id="GO:0005506">
    <property type="term" value="F:iron ion binding"/>
    <property type="evidence" value="ECO:0007669"/>
    <property type="project" value="InterPro"/>
</dbReference>
<reference evidence="7" key="1">
    <citation type="submission" date="2023-06" db="EMBL/GenBank/DDBJ databases">
        <title>Genome-scale phylogeny and comparative genomics of the fungal order Sordariales.</title>
        <authorList>
            <consortium name="Lawrence Berkeley National Laboratory"/>
            <person name="Hensen N."/>
            <person name="Bonometti L."/>
            <person name="Westerberg I."/>
            <person name="Brannstrom I.O."/>
            <person name="Guillou S."/>
            <person name="Cros-Aarteil S."/>
            <person name="Calhoun S."/>
            <person name="Haridas S."/>
            <person name="Kuo A."/>
            <person name="Mondo S."/>
            <person name="Pangilinan J."/>
            <person name="Riley R."/>
            <person name="LaButti K."/>
            <person name="Andreopoulos B."/>
            <person name="Lipzen A."/>
            <person name="Chen C."/>
            <person name="Yanf M."/>
            <person name="Daum C."/>
            <person name="Ng V."/>
            <person name="Clum A."/>
            <person name="Steindorff A."/>
            <person name="Ohm R."/>
            <person name="Martin F."/>
            <person name="Silar P."/>
            <person name="Natvig D."/>
            <person name="Lalanne C."/>
            <person name="Gautier V."/>
            <person name="Ament-velasquez S.L."/>
            <person name="Kruys A."/>
            <person name="Hutchinson M.I."/>
            <person name="Powell A.J."/>
            <person name="Barry K."/>
            <person name="Miller A.N."/>
            <person name="Grigoriev I.V."/>
            <person name="Debuchy R."/>
            <person name="Gladieux P."/>
            <person name="Thoren M.H."/>
            <person name="Johannesson H."/>
        </authorList>
    </citation>
    <scope>NUCLEOTIDE SEQUENCE</scope>
    <source>
        <strain evidence="7">SMH3391-2</strain>
    </source>
</reference>
<dbReference type="SUPFAM" id="SSF48264">
    <property type="entry name" value="Cytochrome P450"/>
    <property type="match status" value="1"/>
</dbReference>
<dbReference type="Gene3D" id="1.10.630.10">
    <property type="entry name" value="Cytochrome P450"/>
    <property type="match status" value="1"/>
</dbReference>
<dbReference type="Proteomes" id="UP001174934">
    <property type="component" value="Unassembled WGS sequence"/>
</dbReference>
<dbReference type="CDD" id="cd11041">
    <property type="entry name" value="CYP503A1-like"/>
    <property type="match status" value="1"/>
</dbReference>
<keyword evidence="3" id="KW-0479">Metal-binding</keyword>
<keyword evidence="5" id="KW-0408">Iron</keyword>
<evidence type="ECO:0000256" key="5">
    <source>
        <dbReference type="ARBA" id="ARBA00023004"/>
    </source>
</evidence>
<dbReference type="Pfam" id="PF00067">
    <property type="entry name" value="p450"/>
    <property type="match status" value="1"/>
</dbReference>
<evidence type="ECO:0000256" key="4">
    <source>
        <dbReference type="ARBA" id="ARBA00023002"/>
    </source>
</evidence>
<gene>
    <name evidence="7" type="ORF">B0T17DRAFT_343520</name>
</gene>
<dbReference type="InterPro" id="IPR001128">
    <property type="entry name" value="Cyt_P450"/>
</dbReference>
<dbReference type="GO" id="GO:0004497">
    <property type="term" value="F:monooxygenase activity"/>
    <property type="evidence" value="ECO:0007669"/>
    <property type="project" value="InterPro"/>
</dbReference>
<dbReference type="PANTHER" id="PTHR46206">
    <property type="entry name" value="CYTOCHROME P450"/>
    <property type="match status" value="1"/>
</dbReference>
<dbReference type="GO" id="GO:0020037">
    <property type="term" value="F:heme binding"/>
    <property type="evidence" value="ECO:0007669"/>
    <property type="project" value="InterPro"/>
</dbReference>
<protein>
    <submittedName>
        <fullName evidence="7">Cytochrome P450</fullName>
    </submittedName>
</protein>
<evidence type="ECO:0000256" key="3">
    <source>
        <dbReference type="ARBA" id="ARBA00022723"/>
    </source>
</evidence>
<evidence type="ECO:0000256" key="6">
    <source>
        <dbReference type="SAM" id="MobiDB-lite"/>
    </source>
</evidence>
<dbReference type="EMBL" id="JAULSR010000005">
    <property type="protein sequence ID" value="KAK0618573.1"/>
    <property type="molecule type" value="Genomic_DNA"/>
</dbReference>
<name>A0AA39WNB2_9PEZI</name>
<comment type="similarity">
    <text evidence="2">Belongs to the cytochrome P450 family.</text>
</comment>
<comment type="cofactor">
    <cofactor evidence="1">
        <name>heme</name>
        <dbReference type="ChEBI" id="CHEBI:30413"/>
    </cofactor>
</comment>
<dbReference type="GO" id="GO:0016705">
    <property type="term" value="F:oxidoreductase activity, acting on paired donors, with incorporation or reduction of molecular oxygen"/>
    <property type="evidence" value="ECO:0007669"/>
    <property type="project" value="InterPro"/>
</dbReference>
<evidence type="ECO:0000256" key="1">
    <source>
        <dbReference type="ARBA" id="ARBA00001971"/>
    </source>
</evidence>
<sequence>MGDTVVLAPKFLDELNMLSESRLSSSAALVDNVIGKYNGIDLISQVHLTNDICRGPFTRNLAVFLPRIAGELRTAMTEQLSQSTSTDAVEICITACDLLFSFIHRISSLVFVGKEHCHNPIWTDAVTNLPVDVEITKFILLPFPYYLRRFIAPLVPQRNRIMRQRAAVRDLLFSASKELAAKEGTQCDEAASESGRDADAHRIATRLLLLTAAALHTSSMAITHAIFDLCTRPEYMKPFRAEAQAALAQGNGEWKLSTLKRLHRLDNFLKESQRVNQSAFLGFDRKVMSPISLSDNKTVLPPGATISIPGGPMARDPTFYNDPYRFDPLRFYRRSGKEGDDTTTTTTDSSPPPPPSQQDYTGIERGNLSWGSGRFTCPGR</sequence>
<dbReference type="InterPro" id="IPR036396">
    <property type="entry name" value="Cyt_P450_sf"/>
</dbReference>
<evidence type="ECO:0000313" key="8">
    <source>
        <dbReference type="Proteomes" id="UP001174934"/>
    </source>
</evidence>
<proteinExistence type="inferred from homology"/>
<dbReference type="AlphaFoldDB" id="A0AA39WNB2"/>
<keyword evidence="8" id="KW-1185">Reference proteome</keyword>
<feature type="region of interest" description="Disordered" evidence="6">
    <location>
        <begin position="334"/>
        <end position="380"/>
    </location>
</feature>
<evidence type="ECO:0000256" key="2">
    <source>
        <dbReference type="ARBA" id="ARBA00010617"/>
    </source>
</evidence>
<accession>A0AA39WNB2</accession>